<protein>
    <submittedName>
        <fullName evidence="1">Uncharacterized protein</fullName>
    </submittedName>
</protein>
<keyword evidence="2" id="KW-1185">Reference proteome</keyword>
<dbReference type="RefSeq" id="WP_386729950.1">
    <property type="nucleotide sequence ID" value="NZ_JBHSTP010000002.1"/>
</dbReference>
<dbReference type="Proteomes" id="UP001596306">
    <property type="component" value="Unassembled WGS sequence"/>
</dbReference>
<name>A0ABW1VHS5_9MICO</name>
<evidence type="ECO:0000313" key="1">
    <source>
        <dbReference type="EMBL" id="MFC6356059.1"/>
    </source>
</evidence>
<proteinExistence type="predicted"/>
<comment type="caution">
    <text evidence="1">The sequence shown here is derived from an EMBL/GenBank/DDBJ whole genome shotgun (WGS) entry which is preliminary data.</text>
</comment>
<reference evidence="2" key="1">
    <citation type="journal article" date="2019" name="Int. J. Syst. Evol. Microbiol.">
        <title>The Global Catalogue of Microorganisms (GCM) 10K type strain sequencing project: providing services to taxonomists for standard genome sequencing and annotation.</title>
        <authorList>
            <consortium name="The Broad Institute Genomics Platform"/>
            <consortium name="The Broad Institute Genome Sequencing Center for Infectious Disease"/>
            <person name="Wu L."/>
            <person name="Ma J."/>
        </authorList>
    </citation>
    <scope>NUCLEOTIDE SEQUENCE [LARGE SCALE GENOMIC DNA]</scope>
    <source>
        <strain evidence="2">CCUG 43304</strain>
    </source>
</reference>
<accession>A0ABW1VHS5</accession>
<gene>
    <name evidence="1" type="ORF">ACFQB0_08070</name>
</gene>
<dbReference type="EMBL" id="JBHSTP010000002">
    <property type="protein sequence ID" value="MFC6356059.1"/>
    <property type="molecule type" value="Genomic_DNA"/>
</dbReference>
<organism evidence="1 2">
    <name type="scientific">Luethyella okanaganae</name>
    <dbReference type="NCBI Taxonomy" id="69372"/>
    <lineage>
        <taxon>Bacteria</taxon>
        <taxon>Bacillati</taxon>
        <taxon>Actinomycetota</taxon>
        <taxon>Actinomycetes</taxon>
        <taxon>Micrococcales</taxon>
        <taxon>Microbacteriaceae</taxon>
        <taxon>Luethyella</taxon>
    </lineage>
</organism>
<sequence>MLDHAEELAPPSRLTGHFDECLARTLVAIHESPGRLWTLVTMA</sequence>
<evidence type="ECO:0000313" key="2">
    <source>
        <dbReference type="Proteomes" id="UP001596306"/>
    </source>
</evidence>